<protein>
    <submittedName>
        <fullName evidence="1">Uncharacterized protein</fullName>
    </submittedName>
</protein>
<proteinExistence type="predicted"/>
<dbReference type="Proteomes" id="UP000299102">
    <property type="component" value="Unassembled WGS sequence"/>
</dbReference>
<organism evidence="1 2">
    <name type="scientific">Eumeta variegata</name>
    <name type="common">Bagworm moth</name>
    <name type="synonym">Eumeta japonica</name>
    <dbReference type="NCBI Taxonomy" id="151549"/>
    <lineage>
        <taxon>Eukaryota</taxon>
        <taxon>Metazoa</taxon>
        <taxon>Ecdysozoa</taxon>
        <taxon>Arthropoda</taxon>
        <taxon>Hexapoda</taxon>
        <taxon>Insecta</taxon>
        <taxon>Pterygota</taxon>
        <taxon>Neoptera</taxon>
        <taxon>Endopterygota</taxon>
        <taxon>Lepidoptera</taxon>
        <taxon>Glossata</taxon>
        <taxon>Ditrysia</taxon>
        <taxon>Tineoidea</taxon>
        <taxon>Psychidae</taxon>
        <taxon>Oiketicinae</taxon>
        <taxon>Eumeta</taxon>
    </lineage>
</organism>
<name>A0A4C1ZS51_EUMVA</name>
<sequence>MSRSEVEITIRFESLYRRVPINGTRDAAIYRIERTKVRLTSLRRRSIGPTPVDVHSRLAIPLTEPNRPRSGPNVANDTIRNSRVESKFVDSSRAGPFNRRTRRGCALTFQRVNDVHSGDGLPFRVLGVGDRVTDHVLEEHFQHSARLFVNQTGYTFHAALRARRRIAGLVMPWMLSRSTFQTLRSTFSESLASFPRPVILPLLLLLSLR</sequence>
<accession>A0A4C1ZS51</accession>
<keyword evidence="2" id="KW-1185">Reference proteome</keyword>
<gene>
    <name evidence="1" type="ORF">EVAR_38890_1</name>
</gene>
<comment type="caution">
    <text evidence="1">The sequence shown here is derived from an EMBL/GenBank/DDBJ whole genome shotgun (WGS) entry which is preliminary data.</text>
</comment>
<reference evidence="1 2" key="1">
    <citation type="journal article" date="2019" name="Commun. Biol.">
        <title>The bagworm genome reveals a unique fibroin gene that provides high tensile strength.</title>
        <authorList>
            <person name="Kono N."/>
            <person name="Nakamura H."/>
            <person name="Ohtoshi R."/>
            <person name="Tomita M."/>
            <person name="Numata K."/>
            <person name="Arakawa K."/>
        </authorList>
    </citation>
    <scope>NUCLEOTIDE SEQUENCE [LARGE SCALE GENOMIC DNA]</scope>
</reference>
<dbReference type="AlphaFoldDB" id="A0A4C1ZS51"/>
<dbReference type="EMBL" id="BGZK01002049">
    <property type="protein sequence ID" value="GBP89984.1"/>
    <property type="molecule type" value="Genomic_DNA"/>
</dbReference>
<dbReference type="OrthoDB" id="10071251at2759"/>
<evidence type="ECO:0000313" key="1">
    <source>
        <dbReference type="EMBL" id="GBP89984.1"/>
    </source>
</evidence>
<evidence type="ECO:0000313" key="2">
    <source>
        <dbReference type="Proteomes" id="UP000299102"/>
    </source>
</evidence>